<feature type="region of interest" description="Disordered" evidence="1">
    <location>
        <begin position="26"/>
        <end position="104"/>
    </location>
</feature>
<reference evidence="2" key="1">
    <citation type="journal article" date="2020" name="New Phytol.">
        <title>Comparative genomics reveals dynamic genome evolution in host specialist ectomycorrhizal fungi.</title>
        <authorList>
            <person name="Lofgren L.A."/>
            <person name="Nguyen N.H."/>
            <person name="Vilgalys R."/>
            <person name="Ruytinx J."/>
            <person name="Liao H.L."/>
            <person name="Branco S."/>
            <person name="Kuo A."/>
            <person name="LaButti K."/>
            <person name="Lipzen A."/>
            <person name="Andreopoulos W."/>
            <person name="Pangilinan J."/>
            <person name="Riley R."/>
            <person name="Hundley H."/>
            <person name="Na H."/>
            <person name="Barry K."/>
            <person name="Grigoriev I.V."/>
            <person name="Stajich J.E."/>
            <person name="Kennedy P.G."/>
        </authorList>
    </citation>
    <scope>NUCLEOTIDE SEQUENCE</scope>
    <source>
        <strain evidence="2">MN1</strain>
    </source>
</reference>
<protein>
    <submittedName>
        <fullName evidence="2">Uncharacterized protein</fullName>
    </submittedName>
</protein>
<dbReference type="AlphaFoldDB" id="A0A9P7J8U4"/>
<comment type="caution">
    <text evidence="2">The sequence shown here is derived from an EMBL/GenBank/DDBJ whole genome shotgun (WGS) entry which is preliminary data.</text>
</comment>
<dbReference type="RefSeq" id="XP_041188744.1">
    <property type="nucleotide sequence ID" value="XM_041340888.1"/>
</dbReference>
<dbReference type="Proteomes" id="UP000807769">
    <property type="component" value="Unassembled WGS sequence"/>
</dbReference>
<gene>
    <name evidence="2" type="ORF">BJ212DRAFT_1484904</name>
</gene>
<evidence type="ECO:0000256" key="1">
    <source>
        <dbReference type="SAM" id="MobiDB-lite"/>
    </source>
</evidence>
<feature type="compositionally biased region" description="Gly residues" evidence="1">
    <location>
        <begin position="64"/>
        <end position="74"/>
    </location>
</feature>
<sequence length="465" mass="50357">MPPICPSTVRRSACLQQLSQISAGLNMSQLQPPPPQPLQPSCGRGRARARARARARGITIVTCGRGGGGGGGGTDHPDPPQYQHAADLNDGDATPTPGDDTNFAPSKIRWETVNHDHTTPLVSWLAVHSPDCHILFSDNKKQCDMTISTDCPSGRSKAEIHLVIAKHIFTNDPVYGPQYAVEENRPKFGQAVANCLAYLRGKYKAAIAWFGMTGAGVNPLNPQAKDNPAFSLKTFSSVPGKDRAGGLHMFTQPKTKPIASSSVVCLQPKGKERALDFDPDDLLDDDAPRTTTSNIPNPPADSAPPATFTEAYDPAHDNYDPMYNNYNPVPEELDYTMGGGNWDGGAEDLEMEEDNYGDQSDTWQRLSSKHPYQMSPSPHPTFKPLNHASEYDRCEVAFTGKSHGAIERDEAASVHVWSQEAKALELHLLKAQAKVQSEKAAALHLEIELINLKEVSSSKGGSSST</sequence>
<keyword evidence="3" id="KW-1185">Reference proteome</keyword>
<dbReference type="EMBL" id="JABBWG010000037">
    <property type="protein sequence ID" value="KAG1808651.1"/>
    <property type="molecule type" value="Genomic_DNA"/>
</dbReference>
<feature type="region of interest" description="Disordered" evidence="1">
    <location>
        <begin position="274"/>
        <end position="306"/>
    </location>
</feature>
<name>A0A9P7J8U4_9AGAM</name>
<feature type="compositionally biased region" description="Basic residues" evidence="1">
    <location>
        <begin position="45"/>
        <end position="55"/>
    </location>
</feature>
<proteinExistence type="predicted"/>
<dbReference type="OrthoDB" id="2693280at2759"/>
<dbReference type="GeneID" id="64634904"/>
<accession>A0A9P7J8U4</accession>
<evidence type="ECO:0000313" key="2">
    <source>
        <dbReference type="EMBL" id="KAG1808651.1"/>
    </source>
</evidence>
<evidence type="ECO:0000313" key="3">
    <source>
        <dbReference type="Proteomes" id="UP000807769"/>
    </source>
</evidence>
<organism evidence="2 3">
    <name type="scientific">Suillus subaureus</name>
    <dbReference type="NCBI Taxonomy" id="48587"/>
    <lineage>
        <taxon>Eukaryota</taxon>
        <taxon>Fungi</taxon>
        <taxon>Dikarya</taxon>
        <taxon>Basidiomycota</taxon>
        <taxon>Agaricomycotina</taxon>
        <taxon>Agaricomycetes</taxon>
        <taxon>Agaricomycetidae</taxon>
        <taxon>Boletales</taxon>
        <taxon>Suillineae</taxon>
        <taxon>Suillaceae</taxon>
        <taxon>Suillus</taxon>
    </lineage>
</organism>
<feature type="compositionally biased region" description="Low complexity" evidence="1">
    <location>
        <begin position="91"/>
        <end position="101"/>
    </location>
</feature>